<keyword evidence="4" id="KW-1185">Reference proteome</keyword>
<dbReference type="Proteomes" id="UP001597244">
    <property type="component" value="Unassembled WGS sequence"/>
</dbReference>
<comment type="similarity">
    <text evidence="1 2">Belongs to the phD/YefM antitoxin family.</text>
</comment>
<evidence type="ECO:0000256" key="1">
    <source>
        <dbReference type="ARBA" id="ARBA00009981"/>
    </source>
</evidence>
<dbReference type="EMBL" id="JBHTOF010000030">
    <property type="protein sequence ID" value="MFD1465338.1"/>
    <property type="molecule type" value="Genomic_DNA"/>
</dbReference>
<comment type="function">
    <text evidence="2">Antitoxin component of a type II toxin-antitoxin (TA) system.</text>
</comment>
<evidence type="ECO:0000313" key="3">
    <source>
        <dbReference type="EMBL" id="MFD1465338.1"/>
    </source>
</evidence>
<reference evidence="4" key="1">
    <citation type="journal article" date="2019" name="Int. J. Syst. Evol. Microbiol.">
        <title>The Global Catalogue of Microorganisms (GCM) 10K type strain sequencing project: providing services to taxonomists for standard genome sequencing and annotation.</title>
        <authorList>
            <consortium name="The Broad Institute Genomics Platform"/>
            <consortium name="The Broad Institute Genome Sequencing Center for Infectious Disease"/>
            <person name="Wu L."/>
            <person name="Ma J."/>
        </authorList>
    </citation>
    <scope>NUCLEOTIDE SEQUENCE [LARGE SCALE GENOMIC DNA]</scope>
    <source>
        <strain evidence="4">CCM 8951</strain>
    </source>
</reference>
<dbReference type="SUPFAM" id="SSF143120">
    <property type="entry name" value="YefM-like"/>
    <property type="match status" value="1"/>
</dbReference>
<dbReference type="RefSeq" id="WP_125578252.1">
    <property type="nucleotide sequence ID" value="NZ_JBHTOF010000030.1"/>
</dbReference>
<proteinExistence type="inferred from homology"/>
<protein>
    <recommendedName>
        <fullName evidence="2">Antitoxin</fullName>
    </recommendedName>
</protein>
<organism evidence="3 4">
    <name type="scientific">Lapidilactobacillus mulanensis</name>
    <dbReference type="NCBI Taxonomy" id="2485999"/>
    <lineage>
        <taxon>Bacteria</taxon>
        <taxon>Bacillati</taxon>
        <taxon>Bacillota</taxon>
        <taxon>Bacilli</taxon>
        <taxon>Lactobacillales</taxon>
        <taxon>Lactobacillaceae</taxon>
        <taxon>Lapidilactobacillus</taxon>
    </lineage>
</organism>
<evidence type="ECO:0000256" key="2">
    <source>
        <dbReference type="RuleBase" id="RU362080"/>
    </source>
</evidence>
<name>A0ABW4DN55_9LACO</name>
<dbReference type="InterPro" id="IPR036165">
    <property type="entry name" value="YefM-like_sf"/>
</dbReference>
<evidence type="ECO:0000313" key="4">
    <source>
        <dbReference type="Proteomes" id="UP001597244"/>
    </source>
</evidence>
<dbReference type="NCBIfam" id="TIGR01552">
    <property type="entry name" value="phd_fam"/>
    <property type="match status" value="1"/>
</dbReference>
<sequence length="94" mass="10582">MQEIYTPTKARQNLFNILKEVNQNSRPIIITKANGDESTAGVLVSKRDWDAQQETMALLANGQLQFALAHENDETEDLDDMLSSIDTEISQEND</sequence>
<accession>A0ABW4DN55</accession>
<comment type="caution">
    <text evidence="3">The sequence shown here is derived from an EMBL/GenBank/DDBJ whole genome shotgun (WGS) entry which is preliminary data.</text>
</comment>
<dbReference type="InterPro" id="IPR006442">
    <property type="entry name" value="Antitoxin_Phd/YefM"/>
</dbReference>
<dbReference type="Pfam" id="PF02604">
    <property type="entry name" value="PhdYeFM_antitox"/>
    <property type="match status" value="1"/>
</dbReference>
<gene>
    <name evidence="3" type="ORF">ACFQ4L_04430</name>
</gene>
<dbReference type="Gene3D" id="3.40.1620.10">
    <property type="entry name" value="YefM-like domain"/>
    <property type="match status" value="1"/>
</dbReference>